<name>A0AA88I8Y4_ARTSF</name>
<reference evidence="2" key="1">
    <citation type="submission" date="2023-07" db="EMBL/GenBank/DDBJ databases">
        <title>Chromosome-level genome assembly of Artemia franciscana.</title>
        <authorList>
            <person name="Jo E."/>
        </authorList>
    </citation>
    <scope>NUCLEOTIDE SEQUENCE</scope>
    <source>
        <tissue evidence="2">Whole body</tissue>
    </source>
</reference>
<dbReference type="AlphaFoldDB" id="A0AA88I8Y4"/>
<evidence type="ECO:0000256" key="1">
    <source>
        <dbReference type="SAM" id="MobiDB-lite"/>
    </source>
</evidence>
<gene>
    <name evidence="2" type="ORF">QYM36_000752</name>
</gene>
<protein>
    <submittedName>
        <fullName evidence="2">Uncharacterized protein</fullName>
    </submittedName>
</protein>
<comment type="caution">
    <text evidence="2">The sequence shown here is derived from an EMBL/GenBank/DDBJ whole genome shotgun (WGS) entry which is preliminary data.</text>
</comment>
<feature type="compositionally biased region" description="Basic and acidic residues" evidence="1">
    <location>
        <begin position="106"/>
        <end position="126"/>
    </location>
</feature>
<sequence>MKDIRLKEEELHKLASQMQFMKIVNMEVNNPHIKQSKGSYFSPSHLQPKSNGTLVPPSLPVINGLKCSLPKAEIVTDPIIQLDNGDTSGIYLGDEDEPKIEAATGSEKDHIIDEGDNKDAENHGDDNSDNMDDDATATKTLSPNITIVDIVNINAIDGITVEYISVMSLITFLSSM</sequence>
<proteinExistence type="predicted"/>
<dbReference type="EMBL" id="JAVRJZ010000002">
    <property type="protein sequence ID" value="KAK2726415.1"/>
    <property type="molecule type" value="Genomic_DNA"/>
</dbReference>
<accession>A0AA88I8Y4</accession>
<keyword evidence="3" id="KW-1185">Reference proteome</keyword>
<feature type="region of interest" description="Disordered" evidence="1">
    <location>
        <begin position="103"/>
        <end position="136"/>
    </location>
</feature>
<organism evidence="2 3">
    <name type="scientific">Artemia franciscana</name>
    <name type="common">Brine shrimp</name>
    <name type="synonym">Artemia sanfranciscana</name>
    <dbReference type="NCBI Taxonomy" id="6661"/>
    <lineage>
        <taxon>Eukaryota</taxon>
        <taxon>Metazoa</taxon>
        <taxon>Ecdysozoa</taxon>
        <taxon>Arthropoda</taxon>
        <taxon>Crustacea</taxon>
        <taxon>Branchiopoda</taxon>
        <taxon>Anostraca</taxon>
        <taxon>Artemiidae</taxon>
        <taxon>Artemia</taxon>
    </lineage>
</organism>
<evidence type="ECO:0000313" key="3">
    <source>
        <dbReference type="Proteomes" id="UP001187531"/>
    </source>
</evidence>
<evidence type="ECO:0000313" key="2">
    <source>
        <dbReference type="EMBL" id="KAK2726415.1"/>
    </source>
</evidence>
<dbReference type="Proteomes" id="UP001187531">
    <property type="component" value="Unassembled WGS sequence"/>
</dbReference>